<dbReference type="HOGENOM" id="CLU_3160589_0_0_1"/>
<evidence type="ECO:0000313" key="2">
    <source>
        <dbReference type="Proteomes" id="UP000015104"/>
    </source>
</evidence>
<organism evidence="1 2">
    <name type="scientific">Tetranychus urticae</name>
    <name type="common">Two-spotted spider mite</name>
    <dbReference type="NCBI Taxonomy" id="32264"/>
    <lineage>
        <taxon>Eukaryota</taxon>
        <taxon>Metazoa</taxon>
        <taxon>Ecdysozoa</taxon>
        <taxon>Arthropoda</taxon>
        <taxon>Chelicerata</taxon>
        <taxon>Arachnida</taxon>
        <taxon>Acari</taxon>
        <taxon>Acariformes</taxon>
        <taxon>Trombidiformes</taxon>
        <taxon>Prostigmata</taxon>
        <taxon>Eleutherengona</taxon>
        <taxon>Raphignathae</taxon>
        <taxon>Tetranychoidea</taxon>
        <taxon>Tetranychidae</taxon>
        <taxon>Tetranychus</taxon>
    </lineage>
</organism>
<keyword evidence="2" id="KW-1185">Reference proteome</keyword>
<dbReference type="Proteomes" id="UP000015104">
    <property type="component" value="Unassembled WGS sequence"/>
</dbReference>
<reference evidence="1" key="2">
    <citation type="submission" date="2015-06" db="UniProtKB">
        <authorList>
            <consortium name="EnsemblMetazoa"/>
        </authorList>
    </citation>
    <scope>IDENTIFICATION</scope>
</reference>
<sequence length="48" mass="5980">MYKDWWNTINQQIRAVNFLVEQQSVLPQHRTKYQQDFKYLLKPINLEI</sequence>
<reference evidence="2" key="1">
    <citation type="submission" date="2011-08" db="EMBL/GenBank/DDBJ databases">
        <authorList>
            <person name="Rombauts S."/>
        </authorList>
    </citation>
    <scope>NUCLEOTIDE SEQUENCE</scope>
    <source>
        <strain evidence="2">London</strain>
    </source>
</reference>
<dbReference type="EMBL" id="CAEY01000073">
    <property type="status" value="NOT_ANNOTATED_CDS"/>
    <property type="molecule type" value="Genomic_DNA"/>
</dbReference>
<dbReference type="AlphaFoldDB" id="T1KH07"/>
<name>T1KH07_TETUR</name>
<accession>T1KH07</accession>
<evidence type="ECO:0000313" key="1">
    <source>
        <dbReference type="EnsemblMetazoa" id="tetur11g02680.1"/>
    </source>
</evidence>
<protein>
    <submittedName>
        <fullName evidence="1">Uncharacterized protein</fullName>
    </submittedName>
</protein>
<dbReference type="EnsemblMetazoa" id="tetur11g02680.1">
    <property type="protein sequence ID" value="tetur11g02680.1"/>
    <property type="gene ID" value="tetur11g02680"/>
</dbReference>
<proteinExistence type="predicted"/>